<evidence type="ECO:0000313" key="2">
    <source>
        <dbReference type="Proteomes" id="UP000278807"/>
    </source>
</evidence>
<dbReference type="Gene3D" id="1.25.50.20">
    <property type="match status" value="1"/>
</dbReference>
<accession>A0A0R3TEW9</accession>
<gene>
    <name evidence="1" type="ORF">HNAJ_LOCUS5606</name>
</gene>
<evidence type="ECO:0000313" key="1">
    <source>
        <dbReference type="EMBL" id="VDO01466.1"/>
    </source>
</evidence>
<dbReference type="EMBL" id="UZAE01005007">
    <property type="protein sequence ID" value="VDO01466.1"/>
    <property type="molecule type" value="Genomic_DNA"/>
</dbReference>
<organism evidence="3">
    <name type="scientific">Rodentolepis nana</name>
    <name type="common">Dwarf tapeworm</name>
    <name type="synonym">Hymenolepis nana</name>
    <dbReference type="NCBI Taxonomy" id="102285"/>
    <lineage>
        <taxon>Eukaryota</taxon>
        <taxon>Metazoa</taxon>
        <taxon>Spiralia</taxon>
        <taxon>Lophotrochozoa</taxon>
        <taxon>Platyhelminthes</taxon>
        <taxon>Cestoda</taxon>
        <taxon>Eucestoda</taxon>
        <taxon>Cyclophyllidea</taxon>
        <taxon>Hymenolepididae</taxon>
        <taxon>Rodentolepis</taxon>
    </lineage>
</organism>
<proteinExistence type="predicted"/>
<keyword evidence="2" id="KW-1185">Reference proteome</keyword>
<dbReference type="OrthoDB" id="6282238at2759"/>
<name>A0A0R3TEW9_RODNA</name>
<reference evidence="3" key="1">
    <citation type="submission" date="2017-02" db="UniProtKB">
        <authorList>
            <consortium name="WormBaseParasite"/>
        </authorList>
    </citation>
    <scope>IDENTIFICATION</scope>
</reference>
<reference evidence="1 2" key="2">
    <citation type="submission" date="2018-11" db="EMBL/GenBank/DDBJ databases">
        <authorList>
            <consortium name="Pathogen Informatics"/>
        </authorList>
    </citation>
    <scope>NUCLEOTIDE SEQUENCE [LARGE SCALE GENOMIC DNA]</scope>
</reference>
<sequence length="99" mass="11405">MESKARNTNVVRENRCIDWNVVDESRRTNKHLCCCEGFCTKEDYEEIDAFFKQHPVSCARAVQQALESIQVNIGILERDAELLGRFLVEFMGHANDSQP</sequence>
<dbReference type="WBParaSite" id="HNAJ_0000560801-mRNA-1">
    <property type="protein sequence ID" value="HNAJ_0000560801-mRNA-1"/>
    <property type="gene ID" value="HNAJ_0000560801"/>
</dbReference>
<dbReference type="AlphaFoldDB" id="A0A0R3TEW9"/>
<dbReference type="Proteomes" id="UP000278807">
    <property type="component" value="Unassembled WGS sequence"/>
</dbReference>
<evidence type="ECO:0000313" key="3">
    <source>
        <dbReference type="WBParaSite" id="HNAJ_0000560801-mRNA-1"/>
    </source>
</evidence>
<protein>
    <submittedName>
        <fullName evidence="1 3">Uncharacterized protein</fullName>
    </submittedName>
</protein>